<dbReference type="GO" id="GO:0004180">
    <property type="term" value="F:carboxypeptidase activity"/>
    <property type="evidence" value="ECO:0007669"/>
    <property type="project" value="UniProtKB-KW"/>
</dbReference>
<evidence type="ECO:0000313" key="3">
    <source>
        <dbReference type="Proteomes" id="UP000199577"/>
    </source>
</evidence>
<dbReference type="InterPro" id="IPR008969">
    <property type="entry name" value="CarboxyPept-like_regulatory"/>
</dbReference>
<sequence length="959" mass="106928">MTIFYQSAAQFFVKTSLLVVFLLPLGAHSAFSQSDRRVRGTLRNPAGDAVAGASVRLVSERDSVQTSSGAEGGFTFNKIRGQRLVLTVTSLGYDTLRQTFVFDAGENELQIPPLVLREASHLLGEVSVTGTIPITVKEDTLEYSTRNLRLREGALVEDALKKLDGVEVDKDGNVTAQGETVTRARINGKDFFGGDIQAAIKNLPAEIIEKIQIVDDYGDMANITGNRTGDPERVLNLQIAPDKNNGDFGNFRAGGGTEDRYQATGSYGKFKEGMQLSVLGNLNNVNASLFDFNIRSGGARRSRGGGSFGRGFGGGGWGGADGLTNTQSIGINYRQDFNDKLTMYGEYSFGHTDNATLSARFEETTLINEGVVYMASNTDNGRQTNDHRFSWNIEYKPDDKNYIKLSPNLSYRHDRTNNFRMGSNIRNDLLVNDEQTNQYNRSSAPNYGISGLYNRRLSDNGRNIFLNFSLNTARTAQDQERILNSLVYTTSIADLDSIYQQHLVDLENKNLNGGTTLSYIEPLGQYSNLEVSYDFNFASYDNNRHANAYDIDGVIIDNPEYNNSRTYDYTFYTHRGSLTYRYRKDKWNYSLGVAAQPNQLRGGANIDGEAIPINRTGFNWMPVARLEYEMSRTKRFNINYTGRANEPGVTQIQPFTDYSNPNAPVTGNPELSAEFNHELRVNYRNFNVGGGNSFFVGLTGSLSEDKIVTNRTTTVDDSIGVINATEYLNANGVYNTRGFYNFSKPFADRTYTLSFNGMVSYNNNVSYVTAPENNAEASLLTQRNIAKNWVLAQGVNFRYNPKETIEVSPGVRYTYNTTRNTVSDRNNRDVSTWALTLYGSVNLTPTWIFSADLAKTTNNGYNSSVDANPMIINAYIEKQFLKGRTGAIRFQAFDLLNEQTNVSRMVTDNSIIDSRTNRLARYFMLTFSYRFSNFAGGNMFDGSGGPGGFGDGDRRRVRF</sequence>
<dbReference type="AlphaFoldDB" id="A0A1I1K837"/>
<dbReference type="STRING" id="623281.SAMN05421747_11510"/>
<gene>
    <name evidence="2" type="ORF">SAMN05421747_11510</name>
</gene>
<accession>A0A1I1K837</accession>
<feature type="domain" description="Outer membrane protein beta-barrel" evidence="1">
    <location>
        <begin position="457"/>
        <end position="929"/>
    </location>
</feature>
<keyword evidence="2" id="KW-0378">Hydrolase</keyword>
<organism evidence="2 3">
    <name type="scientific">Parapedobacter composti</name>
    <dbReference type="NCBI Taxonomy" id="623281"/>
    <lineage>
        <taxon>Bacteria</taxon>
        <taxon>Pseudomonadati</taxon>
        <taxon>Bacteroidota</taxon>
        <taxon>Sphingobacteriia</taxon>
        <taxon>Sphingobacteriales</taxon>
        <taxon>Sphingobacteriaceae</taxon>
        <taxon>Parapedobacter</taxon>
    </lineage>
</organism>
<dbReference type="Pfam" id="PF14905">
    <property type="entry name" value="OMP_b-brl_3"/>
    <property type="match status" value="1"/>
</dbReference>
<evidence type="ECO:0000259" key="1">
    <source>
        <dbReference type="Pfam" id="PF14905"/>
    </source>
</evidence>
<name>A0A1I1K837_9SPHI</name>
<dbReference type="SUPFAM" id="SSF49464">
    <property type="entry name" value="Carboxypeptidase regulatory domain-like"/>
    <property type="match status" value="1"/>
</dbReference>
<keyword evidence="2" id="KW-0121">Carboxypeptidase</keyword>
<proteinExistence type="predicted"/>
<protein>
    <submittedName>
        <fullName evidence="2">Carboxypeptidase regulatory-like domain-containing protein</fullName>
    </submittedName>
</protein>
<dbReference type="EMBL" id="FOLL01000015">
    <property type="protein sequence ID" value="SFC57127.1"/>
    <property type="molecule type" value="Genomic_DNA"/>
</dbReference>
<dbReference type="Pfam" id="PF13620">
    <property type="entry name" value="CarboxypepD_reg"/>
    <property type="match status" value="1"/>
</dbReference>
<dbReference type="RefSeq" id="WP_090974327.1">
    <property type="nucleotide sequence ID" value="NZ_FOLL01000015.1"/>
</dbReference>
<evidence type="ECO:0000313" key="2">
    <source>
        <dbReference type="EMBL" id="SFC57127.1"/>
    </source>
</evidence>
<dbReference type="SUPFAM" id="SSF56935">
    <property type="entry name" value="Porins"/>
    <property type="match status" value="1"/>
</dbReference>
<reference evidence="2 3" key="1">
    <citation type="submission" date="2016-10" db="EMBL/GenBank/DDBJ databases">
        <authorList>
            <person name="de Groot N.N."/>
        </authorList>
    </citation>
    <scope>NUCLEOTIDE SEQUENCE [LARGE SCALE GENOMIC DNA]</scope>
    <source>
        <strain evidence="2 3">DSM 22900</strain>
    </source>
</reference>
<keyword evidence="3" id="KW-1185">Reference proteome</keyword>
<dbReference type="OrthoDB" id="1086219at2"/>
<keyword evidence="2" id="KW-0645">Protease</keyword>
<dbReference type="InterPro" id="IPR041700">
    <property type="entry name" value="OMP_b-brl_3"/>
</dbReference>
<dbReference type="Proteomes" id="UP000199577">
    <property type="component" value="Unassembled WGS sequence"/>
</dbReference>